<reference evidence="2" key="1">
    <citation type="journal article" date="2020" name="Nat. Commun.">
        <title>Large-scale genome sequencing of mycorrhizal fungi provides insights into the early evolution of symbiotic traits.</title>
        <authorList>
            <person name="Miyauchi S."/>
            <person name="Kiss E."/>
            <person name="Kuo A."/>
            <person name="Drula E."/>
            <person name="Kohler A."/>
            <person name="Sanchez-Garcia M."/>
            <person name="Morin E."/>
            <person name="Andreopoulos B."/>
            <person name="Barry K.W."/>
            <person name="Bonito G."/>
            <person name="Buee M."/>
            <person name="Carver A."/>
            <person name="Chen C."/>
            <person name="Cichocki N."/>
            <person name="Clum A."/>
            <person name="Culley D."/>
            <person name="Crous P.W."/>
            <person name="Fauchery L."/>
            <person name="Girlanda M."/>
            <person name="Hayes R.D."/>
            <person name="Keri Z."/>
            <person name="LaButti K."/>
            <person name="Lipzen A."/>
            <person name="Lombard V."/>
            <person name="Magnuson J."/>
            <person name="Maillard F."/>
            <person name="Murat C."/>
            <person name="Nolan M."/>
            <person name="Ohm R.A."/>
            <person name="Pangilinan J."/>
            <person name="Pereira M.F."/>
            <person name="Perotto S."/>
            <person name="Peter M."/>
            <person name="Pfister S."/>
            <person name="Riley R."/>
            <person name="Sitrit Y."/>
            <person name="Stielow J.B."/>
            <person name="Szollosi G."/>
            <person name="Zifcakova L."/>
            <person name="Stursova M."/>
            <person name="Spatafora J.W."/>
            <person name="Tedersoo L."/>
            <person name="Vaario L.M."/>
            <person name="Yamada A."/>
            <person name="Yan M."/>
            <person name="Wang P."/>
            <person name="Xu J."/>
            <person name="Bruns T."/>
            <person name="Baldrian P."/>
            <person name="Vilgalys R."/>
            <person name="Dunand C."/>
            <person name="Henrissat B."/>
            <person name="Grigoriev I.V."/>
            <person name="Hibbett D."/>
            <person name="Nagy L.G."/>
            <person name="Martin F.M."/>
        </authorList>
    </citation>
    <scope>NUCLEOTIDE SEQUENCE</scope>
    <source>
        <strain evidence="2">UP504</strain>
    </source>
</reference>
<evidence type="ECO:0000256" key="1">
    <source>
        <dbReference type="SAM" id="MobiDB-lite"/>
    </source>
</evidence>
<sequence length="234" mass="25440">MSTVVLKLVESTGKYLELGAGTGTQAGGKWTGTGMHGSIPEATGNEKEIKLNQKQTGSKLNSGEAGVEWSGQREEWSGVDQKKGGTLTSPYPWYLATSRLDVGTCCVCPSQGQWFGGPICGHGVKYGMSFNPCTKPMAEQANIVPWGELAHQNPDELADSTLGRPACQNLDQVGHGTQEHTHRLTDKENRGPHTGCGGWYRNPKFLGHGQSQVSYAQLKQKEVYYKKSEIVRED</sequence>
<protein>
    <submittedName>
        <fullName evidence="2">Uncharacterized protein</fullName>
    </submittedName>
</protein>
<keyword evidence="3" id="KW-1185">Reference proteome</keyword>
<proteinExistence type="predicted"/>
<comment type="caution">
    <text evidence="2">The sequence shown here is derived from an EMBL/GenBank/DDBJ whole genome shotgun (WGS) entry which is preliminary data.</text>
</comment>
<accession>A0A9P6AFM3</accession>
<feature type="region of interest" description="Disordered" evidence="1">
    <location>
        <begin position="53"/>
        <end position="81"/>
    </location>
</feature>
<gene>
    <name evidence="2" type="ORF">BS47DRAFT_1368518</name>
</gene>
<dbReference type="AlphaFoldDB" id="A0A9P6AFM3"/>
<organism evidence="2 3">
    <name type="scientific">Hydnum rufescens UP504</name>
    <dbReference type="NCBI Taxonomy" id="1448309"/>
    <lineage>
        <taxon>Eukaryota</taxon>
        <taxon>Fungi</taxon>
        <taxon>Dikarya</taxon>
        <taxon>Basidiomycota</taxon>
        <taxon>Agaricomycotina</taxon>
        <taxon>Agaricomycetes</taxon>
        <taxon>Cantharellales</taxon>
        <taxon>Hydnaceae</taxon>
        <taxon>Hydnum</taxon>
    </lineage>
</organism>
<evidence type="ECO:0000313" key="3">
    <source>
        <dbReference type="Proteomes" id="UP000886523"/>
    </source>
</evidence>
<feature type="compositionally biased region" description="Basic and acidic residues" evidence="1">
    <location>
        <begin position="71"/>
        <end position="81"/>
    </location>
</feature>
<dbReference type="Proteomes" id="UP000886523">
    <property type="component" value="Unassembled WGS sequence"/>
</dbReference>
<name>A0A9P6AFM3_9AGAM</name>
<dbReference type="EMBL" id="MU129192">
    <property type="protein sequence ID" value="KAF9504823.1"/>
    <property type="molecule type" value="Genomic_DNA"/>
</dbReference>
<evidence type="ECO:0000313" key="2">
    <source>
        <dbReference type="EMBL" id="KAF9504823.1"/>
    </source>
</evidence>